<protein>
    <submittedName>
        <fullName evidence="1">Prophage protein</fullName>
    </submittedName>
</protein>
<dbReference type="InterPro" id="IPR032359">
    <property type="entry name" value="KwaB-like"/>
</dbReference>
<dbReference type="EMBL" id="JMHU01000004">
    <property type="protein sequence ID" value="KDA46372.1"/>
    <property type="molecule type" value="Genomic_DNA"/>
</dbReference>
<keyword evidence="2" id="KW-1185">Reference proteome</keyword>
<evidence type="ECO:0000313" key="1">
    <source>
        <dbReference type="EMBL" id="KDA46372.1"/>
    </source>
</evidence>
<organism evidence="1 2">
    <name type="scientific">Ligilactobacillus animalis</name>
    <dbReference type="NCBI Taxonomy" id="1605"/>
    <lineage>
        <taxon>Bacteria</taxon>
        <taxon>Bacillati</taxon>
        <taxon>Bacillota</taxon>
        <taxon>Bacilli</taxon>
        <taxon>Lactobacillales</taxon>
        <taxon>Lactobacillaceae</taxon>
        <taxon>Ligilactobacillus</taxon>
    </lineage>
</organism>
<gene>
    <name evidence="1" type="ORF">Lani381_0392</name>
</gene>
<reference evidence="1 2" key="1">
    <citation type="submission" date="2014-04" db="EMBL/GenBank/DDBJ databases">
        <title>Draft Genome Sequence of Lactobacillus animalis 381-IL-28.</title>
        <authorList>
            <person name="Sturino J.M."/>
            <person name="Rajendran M."/>
            <person name="Altermann E."/>
        </authorList>
    </citation>
    <scope>NUCLEOTIDE SEQUENCE [LARGE SCALE GENOMIC DNA]</scope>
    <source>
        <strain evidence="1 2">381-IL-28</strain>
    </source>
</reference>
<name>A0ABR4RQN7_9LACO</name>
<proteinExistence type="predicted"/>
<evidence type="ECO:0000313" key="2">
    <source>
        <dbReference type="Proteomes" id="UP000027129"/>
    </source>
</evidence>
<dbReference type="Pfam" id="PF16162">
    <property type="entry name" value="KwaB"/>
    <property type="match status" value="1"/>
</dbReference>
<accession>A0ABR4RQN7</accession>
<dbReference type="Proteomes" id="UP000027129">
    <property type="component" value="Unassembled WGS sequence"/>
</dbReference>
<dbReference type="RefSeq" id="WP_035447270.1">
    <property type="nucleotide sequence ID" value="NZ_CP195054.1"/>
</dbReference>
<sequence length="306" mass="35845">MKLENMLDLLDEKEPRVNLFLVHKVNSKKRRSFSVANPEITMEFEKNLLDIIKSELRSYQDMRVVPYNIIGCNDNIVEMAKVSEYNAVDLLKESLKNPSQKFRFDTCGFDFFVYKVYFTDSDEELFFFRKSKNFKTFQKGFVGRFIEGRFKKLADTNKLLATDETIDFVLDDKDIYIFQHLSFERVFDLNSKFLVQAKMVLDRVGDLSKIESFDKLRKSAMGNGNYVKRLAKLNDGDNANTATLFLEDLVQTQKVINEFNLDIEIDTKNNKMKFKDESQTSSYISLMQDAYYETLIGKVKGIDERR</sequence>
<comment type="caution">
    <text evidence="1">The sequence shown here is derived from an EMBL/GenBank/DDBJ whole genome shotgun (WGS) entry which is preliminary data.</text>
</comment>